<gene>
    <name evidence="7" type="primary">uxaC</name>
    <name evidence="8" type="ORF">BUZ57_02090</name>
</gene>
<evidence type="ECO:0000313" key="8">
    <source>
        <dbReference type="EMBL" id="RIO47297.1"/>
    </source>
</evidence>
<comment type="catalytic activity">
    <reaction evidence="7">
        <text>aldehydo-D-galacturonate = keto-D-tagaturonate</text>
        <dbReference type="Rhea" id="RHEA:27702"/>
        <dbReference type="ChEBI" id="CHEBI:12952"/>
        <dbReference type="ChEBI" id="CHEBI:17886"/>
    </reaction>
</comment>
<dbReference type="Gene3D" id="3.20.20.140">
    <property type="entry name" value="Metal-dependent hydrolases"/>
    <property type="match status" value="1"/>
</dbReference>
<comment type="catalytic activity">
    <reaction evidence="1 7">
        <text>D-glucuronate = D-fructuronate</text>
        <dbReference type="Rhea" id="RHEA:13049"/>
        <dbReference type="ChEBI" id="CHEBI:58720"/>
        <dbReference type="ChEBI" id="CHEBI:59863"/>
        <dbReference type="EC" id="5.3.1.12"/>
    </reaction>
</comment>
<dbReference type="InterPro" id="IPR032466">
    <property type="entry name" value="Metal_Hydrolase"/>
</dbReference>
<evidence type="ECO:0000256" key="3">
    <source>
        <dbReference type="ARBA" id="ARBA00008397"/>
    </source>
</evidence>
<evidence type="ECO:0000256" key="1">
    <source>
        <dbReference type="ARBA" id="ARBA00001165"/>
    </source>
</evidence>
<dbReference type="PANTHER" id="PTHR30068">
    <property type="entry name" value="URONATE ISOMERASE"/>
    <property type="match status" value="1"/>
</dbReference>
<protein>
    <recommendedName>
        <fullName evidence="5 7">Uronate isomerase</fullName>
        <ecNumber evidence="4 7">5.3.1.12</ecNumber>
    </recommendedName>
    <alternativeName>
        <fullName evidence="7">Glucuronate isomerase</fullName>
    </alternativeName>
    <alternativeName>
        <fullName evidence="7">Uronic isomerase</fullName>
    </alternativeName>
</protein>
<reference evidence="8 9" key="1">
    <citation type="journal article" date="2016" name="Front. Microbiol.">
        <title>Comprehensive Phylogenetic Analysis of Bovine Non-aureus Staphylococci Species Based on Whole-Genome Sequencing.</title>
        <authorList>
            <person name="Naushad S."/>
            <person name="Barkema H.W."/>
            <person name="Luby C."/>
            <person name="Condas L.A."/>
            <person name="Nobrega D.B."/>
            <person name="Carson D.A."/>
            <person name="De Buck J."/>
        </authorList>
    </citation>
    <scope>NUCLEOTIDE SEQUENCE [LARGE SCALE GENOMIC DNA]</scope>
    <source>
        <strain evidence="8 9">SNUC 5959</strain>
    </source>
</reference>
<dbReference type="EMBL" id="QXVO01000004">
    <property type="protein sequence ID" value="RIO47297.1"/>
    <property type="molecule type" value="Genomic_DNA"/>
</dbReference>
<dbReference type="AlphaFoldDB" id="A0A418JLM2"/>
<evidence type="ECO:0000313" key="9">
    <source>
        <dbReference type="Proteomes" id="UP000285625"/>
    </source>
</evidence>
<accession>A0A418JLM2</accession>
<dbReference type="InterPro" id="IPR003766">
    <property type="entry name" value="Uronate_isomerase"/>
</dbReference>
<organism evidence="8 9">
    <name type="scientific">Staphylococcus hyicus</name>
    <dbReference type="NCBI Taxonomy" id="1284"/>
    <lineage>
        <taxon>Bacteria</taxon>
        <taxon>Bacillati</taxon>
        <taxon>Bacillota</taxon>
        <taxon>Bacilli</taxon>
        <taxon>Bacillales</taxon>
        <taxon>Staphylococcaceae</taxon>
        <taxon>Staphylococcus</taxon>
    </lineage>
</organism>
<comment type="pathway">
    <text evidence="2 7">Carbohydrate metabolism; pentose and glucuronate interconversion.</text>
</comment>
<sequence>MTFIHKNFMLTNETARHLYHTYAQTMPIYDYHCHLDPKMISENTHFDNITDLWLGGDHYKWRAMRAQGIDEYYITGAAEPKEKFKKWAETLDNAVGNPLYHWSHLELKMYFDIDDRLSATNTEDIYDRANAYLKSHHVTTQSLISDSNVALICTTDNPTDTLEHHDAIRAQDGFKTAVLPAFRPDDAFKVGTPQFIDFVKKLESQTHPIIDSGDFVKALKQRIDYFHQKGGRLADHGLEEIRFEAFDAVEINTIFEKALEQEPISKKEYFQFQTFILRELSKAYSEKNWVMQIHFGAIRNNNTRAFSKLGPDAGFDSIRDQENLAAHLNATLNMMEADNHLPKTILYNLNPIYNDIVGSTIANFQTEPGIKSKIQHGAGWWFNDTKRGMLNQMSSLADQGLLMHFVGMLTDSRSFISYSRHDYFRRILCNFIGTLVENGEIPNDDTLLKRMIENICYDNACHYFNLI</sequence>
<evidence type="ECO:0000256" key="6">
    <source>
        <dbReference type="ARBA" id="ARBA00023235"/>
    </source>
</evidence>
<evidence type="ECO:0000256" key="7">
    <source>
        <dbReference type="HAMAP-Rule" id="MF_00675"/>
    </source>
</evidence>
<name>A0A418JLM2_STAHY</name>
<dbReference type="Gene3D" id="1.10.2020.10">
    <property type="entry name" value="uronate isomerase, domain 2, chain A"/>
    <property type="match status" value="1"/>
</dbReference>
<comment type="caution">
    <text evidence="8">The sequence shown here is derived from an EMBL/GenBank/DDBJ whole genome shotgun (WGS) entry which is preliminary data.</text>
</comment>
<dbReference type="STRING" id="1284.SHYC_01020"/>
<dbReference type="GO" id="GO:0019698">
    <property type="term" value="P:D-galacturonate catabolic process"/>
    <property type="evidence" value="ECO:0007669"/>
    <property type="project" value="TreeGrafter"/>
</dbReference>
<proteinExistence type="inferred from homology"/>
<dbReference type="HAMAP" id="MF_00675">
    <property type="entry name" value="UxaC"/>
    <property type="match status" value="1"/>
</dbReference>
<dbReference type="EC" id="5.3.1.12" evidence="4 7"/>
<evidence type="ECO:0000256" key="4">
    <source>
        <dbReference type="ARBA" id="ARBA00012546"/>
    </source>
</evidence>
<evidence type="ECO:0000256" key="2">
    <source>
        <dbReference type="ARBA" id="ARBA00004892"/>
    </source>
</evidence>
<keyword evidence="6 7" id="KW-0413">Isomerase</keyword>
<dbReference type="UniPathway" id="UPA00246"/>
<dbReference type="Pfam" id="PF02614">
    <property type="entry name" value="UxaC"/>
    <property type="match status" value="1"/>
</dbReference>
<dbReference type="GO" id="GO:0008880">
    <property type="term" value="F:glucuronate isomerase activity"/>
    <property type="evidence" value="ECO:0007669"/>
    <property type="project" value="UniProtKB-UniRule"/>
</dbReference>
<dbReference type="PANTHER" id="PTHR30068:SF4">
    <property type="entry name" value="URONATE ISOMERASE"/>
    <property type="match status" value="1"/>
</dbReference>
<evidence type="ECO:0000256" key="5">
    <source>
        <dbReference type="ARBA" id="ARBA00020555"/>
    </source>
</evidence>
<comment type="similarity">
    <text evidence="3 7">Belongs to the metallo-dependent hydrolases superfamily. Uronate isomerase family.</text>
</comment>
<dbReference type="GO" id="GO:0042840">
    <property type="term" value="P:D-glucuronate catabolic process"/>
    <property type="evidence" value="ECO:0007669"/>
    <property type="project" value="TreeGrafter"/>
</dbReference>
<dbReference type="Proteomes" id="UP000285625">
    <property type="component" value="Unassembled WGS sequence"/>
</dbReference>
<dbReference type="NCBIfam" id="NF002794">
    <property type="entry name" value="PRK02925.1"/>
    <property type="match status" value="1"/>
</dbReference>
<dbReference type="SUPFAM" id="SSF51556">
    <property type="entry name" value="Metallo-dependent hydrolases"/>
    <property type="match status" value="1"/>
</dbReference>
<dbReference type="RefSeq" id="WP_119635091.1">
    <property type="nucleotide sequence ID" value="NZ_QXVO01000004.1"/>
</dbReference>